<dbReference type="PROSITE" id="PS50887">
    <property type="entry name" value="GGDEF"/>
    <property type="match status" value="1"/>
</dbReference>
<dbReference type="SMART" id="SM00052">
    <property type="entry name" value="EAL"/>
    <property type="match status" value="1"/>
</dbReference>
<keyword evidence="4 7" id="KW-1133">Transmembrane helix</keyword>
<dbReference type="PROSITE" id="PS50113">
    <property type="entry name" value="PAC"/>
    <property type="match status" value="1"/>
</dbReference>
<dbReference type="CDD" id="cd01949">
    <property type="entry name" value="GGDEF"/>
    <property type="match status" value="1"/>
</dbReference>
<evidence type="ECO:0000313" key="14">
    <source>
        <dbReference type="Proteomes" id="UP000664835"/>
    </source>
</evidence>
<dbReference type="SMART" id="SM00304">
    <property type="entry name" value="HAMP"/>
    <property type="match status" value="1"/>
</dbReference>
<dbReference type="Gene3D" id="3.20.20.450">
    <property type="entry name" value="EAL domain"/>
    <property type="match status" value="1"/>
</dbReference>
<dbReference type="InterPro" id="IPR000700">
    <property type="entry name" value="PAS-assoc_C"/>
</dbReference>
<dbReference type="SUPFAM" id="SSF55785">
    <property type="entry name" value="PYP-like sensor domain (PAS domain)"/>
    <property type="match status" value="1"/>
</dbReference>
<dbReference type="Gene3D" id="6.10.340.10">
    <property type="match status" value="1"/>
</dbReference>
<dbReference type="CDD" id="cd06225">
    <property type="entry name" value="HAMP"/>
    <property type="match status" value="1"/>
</dbReference>
<dbReference type="Pfam" id="PF00563">
    <property type="entry name" value="EAL"/>
    <property type="match status" value="1"/>
</dbReference>
<name>A0ABS3Q3R2_9GAMM</name>
<dbReference type="InterPro" id="IPR033463">
    <property type="entry name" value="sCache_3"/>
</dbReference>
<dbReference type="InterPro" id="IPR035919">
    <property type="entry name" value="EAL_sf"/>
</dbReference>
<dbReference type="SMART" id="SM00267">
    <property type="entry name" value="GGDEF"/>
    <property type="match status" value="1"/>
</dbReference>
<evidence type="ECO:0000313" key="13">
    <source>
        <dbReference type="EMBL" id="MBO1926932.1"/>
    </source>
</evidence>
<dbReference type="RefSeq" id="WP_208148378.1">
    <property type="nucleotide sequence ID" value="NZ_JAGETV010000006.1"/>
</dbReference>
<keyword evidence="2" id="KW-1003">Cell membrane</keyword>
<organism evidence="13 14">
    <name type="scientific">Thiomicrorhabdus marina</name>
    <dbReference type="NCBI Taxonomy" id="2818442"/>
    <lineage>
        <taxon>Bacteria</taxon>
        <taxon>Pseudomonadati</taxon>
        <taxon>Pseudomonadota</taxon>
        <taxon>Gammaproteobacteria</taxon>
        <taxon>Thiotrichales</taxon>
        <taxon>Piscirickettsiaceae</taxon>
        <taxon>Thiomicrorhabdus</taxon>
    </lineage>
</organism>
<feature type="domain" description="EAL" evidence="10">
    <location>
        <begin position="558"/>
        <end position="806"/>
    </location>
</feature>
<dbReference type="NCBIfam" id="TIGR00254">
    <property type="entry name" value="GGDEF"/>
    <property type="match status" value="1"/>
</dbReference>
<evidence type="ECO:0000259" key="9">
    <source>
        <dbReference type="PROSITE" id="PS50113"/>
    </source>
</evidence>
<dbReference type="PROSITE" id="PS50883">
    <property type="entry name" value="EAL"/>
    <property type="match status" value="1"/>
</dbReference>
<dbReference type="InterPro" id="IPR029787">
    <property type="entry name" value="Nucleotide_cyclase"/>
</dbReference>
<protein>
    <submittedName>
        <fullName evidence="13">EAL domain-containing protein</fullName>
    </submittedName>
</protein>
<evidence type="ECO:0000256" key="5">
    <source>
        <dbReference type="ARBA" id="ARBA00023136"/>
    </source>
</evidence>
<dbReference type="InterPro" id="IPR000160">
    <property type="entry name" value="GGDEF_dom"/>
</dbReference>
<dbReference type="InterPro" id="IPR013656">
    <property type="entry name" value="PAS_4"/>
</dbReference>
<proteinExistence type="predicted"/>
<comment type="subcellular location">
    <subcellularLocation>
        <location evidence="1">Cell membrane</location>
        <topology evidence="1">Multi-pass membrane protein</topology>
    </subcellularLocation>
</comment>
<dbReference type="InterPro" id="IPR043128">
    <property type="entry name" value="Rev_trsase/Diguanyl_cyclase"/>
</dbReference>
<dbReference type="InterPro" id="IPR035965">
    <property type="entry name" value="PAS-like_dom_sf"/>
</dbReference>
<keyword evidence="5 7" id="KW-0472">Membrane</keyword>
<feature type="domain" description="PAC" evidence="9">
    <location>
        <begin position="330"/>
        <end position="382"/>
    </location>
</feature>
<keyword evidence="14" id="KW-1185">Reference proteome</keyword>
<feature type="domain" description="GGDEF" evidence="12">
    <location>
        <begin position="415"/>
        <end position="547"/>
    </location>
</feature>
<dbReference type="PANTHER" id="PTHR44757:SF4">
    <property type="entry name" value="DIGUANYLATE CYCLASE DGCE-RELATED"/>
    <property type="match status" value="1"/>
</dbReference>
<evidence type="ECO:0000256" key="2">
    <source>
        <dbReference type="ARBA" id="ARBA00022475"/>
    </source>
</evidence>
<comment type="caution">
    <text evidence="13">The sequence shown here is derived from an EMBL/GenBank/DDBJ whole genome shotgun (WGS) entry which is preliminary data.</text>
</comment>
<dbReference type="NCBIfam" id="TIGR00229">
    <property type="entry name" value="sensory_box"/>
    <property type="match status" value="1"/>
</dbReference>
<dbReference type="InterPro" id="IPR003660">
    <property type="entry name" value="HAMP_dom"/>
</dbReference>
<evidence type="ECO:0000256" key="7">
    <source>
        <dbReference type="SAM" id="Phobius"/>
    </source>
</evidence>
<dbReference type="PANTHER" id="PTHR44757">
    <property type="entry name" value="DIGUANYLATE CYCLASE DGCP"/>
    <property type="match status" value="1"/>
</dbReference>
<dbReference type="PROSITE" id="PS50112">
    <property type="entry name" value="PAS"/>
    <property type="match status" value="1"/>
</dbReference>
<feature type="domain" description="HAMP" evidence="11">
    <location>
        <begin position="195"/>
        <end position="247"/>
    </location>
</feature>
<feature type="transmembrane region" description="Helical" evidence="7">
    <location>
        <begin position="175"/>
        <end position="194"/>
    </location>
</feature>
<dbReference type="SUPFAM" id="SSF55073">
    <property type="entry name" value="Nucleotide cyclase"/>
    <property type="match status" value="1"/>
</dbReference>
<evidence type="ECO:0000259" key="8">
    <source>
        <dbReference type="PROSITE" id="PS50112"/>
    </source>
</evidence>
<gene>
    <name evidence="13" type="ORF">J3998_05025</name>
</gene>
<dbReference type="InterPro" id="IPR052155">
    <property type="entry name" value="Biofilm_reg_signaling"/>
</dbReference>
<dbReference type="CDD" id="cd01948">
    <property type="entry name" value="EAL"/>
    <property type="match status" value="1"/>
</dbReference>
<keyword evidence="6" id="KW-0175">Coiled coil</keyword>
<dbReference type="Gene3D" id="3.30.450.20">
    <property type="entry name" value="PAS domain"/>
    <property type="match status" value="1"/>
</dbReference>
<evidence type="ECO:0000256" key="3">
    <source>
        <dbReference type="ARBA" id="ARBA00022692"/>
    </source>
</evidence>
<dbReference type="Proteomes" id="UP000664835">
    <property type="component" value="Unassembled WGS sequence"/>
</dbReference>
<dbReference type="InterPro" id="IPR001633">
    <property type="entry name" value="EAL_dom"/>
</dbReference>
<feature type="transmembrane region" description="Helical" evidence="7">
    <location>
        <begin position="12"/>
        <end position="32"/>
    </location>
</feature>
<evidence type="ECO:0000256" key="6">
    <source>
        <dbReference type="SAM" id="Coils"/>
    </source>
</evidence>
<evidence type="ECO:0000256" key="1">
    <source>
        <dbReference type="ARBA" id="ARBA00004651"/>
    </source>
</evidence>
<reference evidence="13 14" key="1">
    <citation type="submission" date="2021-03" db="EMBL/GenBank/DDBJ databases">
        <title>Thiomicrorhabdus sp.nov.,novel sulfur-oxidizing bacteria isolated from coastal sediment.</title>
        <authorList>
            <person name="Liu X."/>
        </authorList>
    </citation>
    <scope>NUCLEOTIDE SEQUENCE [LARGE SCALE GENOMIC DNA]</scope>
    <source>
        <strain evidence="13 14">6S2-11</strain>
    </source>
</reference>
<keyword evidence="3 7" id="KW-0812">Transmembrane</keyword>
<feature type="domain" description="PAS" evidence="8">
    <location>
        <begin position="252"/>
        <end position="325"/>
    </location>
</feature>
<dbReference type="PROSITE" id="PS50885">
    <property type="entry name" value="HAMP"/>
    <property type="match status" value="1"/>
</dbReference>
<dbReference type="SUPFAM" id="SSF141868">
    <property type="entry name" value="EAL domain-like"/>
    <property type="match status" value="1"/>
</dbReference>
<dbReference type="Pfam" id="PF17203">
    <property type="entry name" value="sCache_3_2"/>
    <property type="match status" value="1"/>
</dbReference>
<dbReference type="EMBL" id="JAGETV010000006">
    <property type="protein sequence ID" value="MBO1926932.1"/>
    <property type="molecule type" value="Genomic_DNA"/>
</dbReference>
<sequence>MKLIPKSIKNKLILSIALIHALLMTLFVFDLVQRQQEFLTQESQMAAQGIVKTLAANSIPWMLSNDLAGLEELATAQANQANINFVMLVNNHGKILAYHNNIDNQHHSENIGKYIELPKLNPFNPQRSEHYYFNDRNAIDVAIPVWKDQSQLGWARVQLSRTNTSQSIKVITKEGLFYTAFAIILGSLLAWYMGFNLTSRIYKLIDNTRRIRQGERKIEFPTHGKDELADLARNFQSMLAQLNQNEEDLYEEKERAEITLRSIGDAVVVIDNQSIITYMNPAAEQITAWDHYLATGKPINEVMQLFNEGTKKPLENPGTRALRTAQVIGLSKNTILINRLGDTISLVDSAAPIIDRDGNIIGAIMVFRDATEEHSLQQRLSWQATHDTLTELHNRTAFETELERLIKISAENPQHNSCLVYLDLDQFKVVNDTVGHTAGDVLLRQISNMLSHLTEDFGFLSRIGGDEFAILLNDHDLEEALAFAEKLRHSISQHRFYWENKRFQVGSSIGIAQIHGNLSKALILSRADIACYLAKDKGRDRIEAYQEDDQSRQQDQNIIDWVGRIRYALDENRFLLFAQQIIDLNRNGNEPLQRFEILVRMKDQDSQIITPNQFLPAAERFDLMRDLDLYITKRAIRWLKAHSDKIELLNINISGQSLGQEQFTRNLLELLDNNLENNHKICFEITETVAINQMSHTIDFLNKIKSYGCKLALDDFGSGFATFSWLKNLPVDFVKIDGDFIKDVLNDPVDAVMVQTIRDISELMQISSIAEFVENQETANWLKEVGIHYAQGYYFDHPRPIIEIFD</sequence>
<evidence type="ECO:0000259" key="12">
    <source>
        <dbReference type="PROSITE" id="PS50887"/>
    </source>
</evidence>
<dbReference type="Pfam" id="PF00990">
    <property type="entry name" value="GGDEF"/>
    <property type="match status" value="1"/>
</dbReference>
<evidence type="ECO:0000259" key="10">
    <source>
        <dbReference type="PROSITE" id="PS50883"/>
    </source>
</evidence>
<dbReference type="SUPFAM" id="SSF158472">
    <property type="entry name" value="HAMP domain-like"/>
    <property type="match status" value="1"/>
</dbReference>
<dbReference type="InterPro" id="IPR000014">
    <property type="entry name" value="PAS"/>
</dbReference>
<evidence type="ECO:0000256" key="4">
    <source>
        <dbReference type="ARBA" id="ARBA00022989"/>
    </source>
</evidence>
<evidence type="ECO:0000259" key="11">
    <source>
        <dbReference type="PROSITE" id="PS50885"/>
    </source>
</evidence>
<dbReference type="CDD" id="cd00130">
    <property type="entry name" value="PAS"/>
    <property type="match status" value="1"/>
</dbReference>
<dbReference type="Pfam" id="PF08448">
    <property type="entry name" value="PAS_4"/>
    <property type="match status" value="1"/>
</dbReference>
<accession>A0ABS3Q3R2</accession>
<dbReference type="Pfam" id="PF00672">
    <property type="entry name" value="HAMP"/>
    <property type="match status" value="1"/>
</dbReference>
<feature type="coiled-coil region" evidence="6">
    <location>
        <begin position="225"/>
        <end position="259"/>
    </location>
</feature>
<dbReference type="Gene3D" id="3.30.70.270">
    <property type="match status" value="1"/>
</dbReference>